<dbReference type="AlphaFoldDB" id="A0A0S6VVK2"/>
<evidence type="ECO:0000313" key="4">
    <source>
        <dbReference type="Proteomes" id="UP000030700"/>
    </source>
</evidence>
<feature type="transmembrane region" description="Helical" evidence="2">
    <location>
        <begin position="174"/>
        <end position="197"/>
    </location>
</feature>
<keyword evidence="4" id="KW-1185">Reference proteome</keyword>
<accession>A0A0S6VVK2</accession>
<organism evidence="3">
    <name type="scientific">Candidatus Moduliflexus flocculans</name>
    <dbReference type="NCBI Taxonomy" id="1499966"/>
    <lineage>
        <taxon>Bacteria</taxon>
        <taxon>Candidatus Moduliflexota</taxon>
        <taxon>Candidatus Moduliflexia</taxon>
        <taxon>Candidatus Moduliflexales</taxon>
        <taxon>Candidatus Moduliflexaceae</taxon>
    </lineage>
</organism>
<feature type="transmembrane region" description="Helical" evidence="2">
    <location>
        <begin position="264"/>
        <end position="290"/>
    </location>
</feature>
<feature type="transmembrane region" description="Helical" evidence="2">
    <location>
        <begin position="321"/>
        <end position="340"/>
    </location>
</feature>
<keyword evidence="2" id="KW-0812">Transmembrane</keyword>
<evidence type="ECO:0000256" key="1">
    <source>
        <dbReference type="SAM" id="MobiDB-lite"/>
    </source>
</evidence>
<feature type="transmembrane region" description="Helical" evidence="2">
    <location>
        <begin position="240"/>
        <end position="257"/>
    </location>
</feature>
<feature type="transmembrane region" description="Helical" evidence="2">
    <location>
        <begin position="296"/>
        <end position="316"/>
    </location>
</feature>
<feature type="transmembrane region" description="Helical" evidence="2">
    <location>
        <begin position="209"/>
        <end position="228"/>
    </location>
</feature>
<name>A0A0S6VVK2_9BACT</name>
<protein>
    <submittedName>
        <fullName evidence="3">Tll1452 protein</fullName>
    </submittedName>
</protein>
<sequence length="415" mass="47233">MDERFDIVFEGHIKEHASLPDVKRKLAALFKLDEARVEQLFQRVPVVIKRNLTRAEAVKYDRVFEQTGAESRIVPASQTASKPISTFATPPTVARQRLMVCPKCGAEQAEGRIDCLRCGIVFTRFQHTDKEPRERIEPLQSRLEQNAPDAERDESEQVDEVEELFVQSIEREGWLSFGIGAVITIIVFFLPFLNFIFSYMKVLVHEFGHALASWLFAYPSIPAFDFMYGGGVALTDERQPALFLVIYGGLALLFYLFRRNALALVLLGVFTVLYSACAFTEAHQVVILFMGHGSELLFAGLFLYRALSGSGVIVVVERPLYAFLGIFIMALDLQFAFQLMSDYGYRVDYEEAKGGGHWMDFSRIAEEFLHVDLTVVAGFFFFCCILTPLCAFMFFRYKPMIFRALARVLRTEPET</sequence>
<gene>
    <name evidence="3" type="ORF">U14_00504</name>
</gene>
<feature type="region of interest" description="Disordered" evidence="1">
    <location>
        <begin position="133"/>
        <end position="157"/>
    </location>
</feature>
<evidence type="ECO:0000256" key="2">
    <source>
        <dbReference type="SAM" id="Phobius"/>
    </source>
</evidence>
<keyword evidence="2" id="KW-1133">Transmembrane helix</keyword>
<feature type="transmembrane region" description="Helical" evidence="2">
    <location>
        <begin position="373"/>
        <end position="395"/>
    </location>
</feature>
<evidence type="ECO:0000313" key="3">
    <source>
        <dbReference type="EMBL" id="GAK49283.1"/>
    </source>
</evidence>
<dbReference type="Proteomes" id="UP000030700">
    <property type="component" value="Unassembled WGS sequence"/>
</dbReference>
<dbReference type="STRING" id="1499966.U14_00504"/>
<proteinExistence type="predicted"/>
<reference evidence="3" key="1">
    <citation type="journal article" date="2015" name="PeerJ">
        <title>First genomic representation of candidate bacterial phylum KSB3 points to enhanced environmental sensing as a trigger of wastewater bulking.</title>
        <authorList>
            <person name="Sekiguchi Y."/>
            <person name="Ohashi A."/>
            <person name="Parks D.H."/>
            <person name="Yamauchi T."/>
            <person name="Tyson G.W."/>
            <person name="Hugenholtz P."/>
        </authorList>
    </citation>
    <scope>NUCLEOTIDE SEQUENCE [LARGE SCALE GENOMIC DNA]</scope>
</reference>
<dbReference type="EMBL" id="DF820455">
    <property type="protein sequence ID" value="GAK49283.1"/>
    <property type="molecule type" value="Genomic_DNA"/>
</dbReference>
<keyword evidence="2" id="KW-0472">Membrane</keyword>
<dbReference type="HOGENOM" id="CLU_054914_0_0_0"/>